<dbReference type="PANTHER" id="PTHR41251">
    <property type="entry name" value="NON-HOMOLOGOUS END JOINING PROTEIN KU"/>
    <property type="match status" value="1"/>
</dbReference>
<gene>
    <name evidence="3" type="primary">ku</name>
    <name evidence="6" type="ORF">F0344_10280</name>
</gene>
<dbReference type="Proteomes" id="UP000515307">
    <property type="component" value="Chromosome"/>
</dbReference>
<feature type="compositionally biased region" description="Acidic residues" evidence="4">
    <location>
        <begin position="261"/>
        <end position="272"/>
    </location>
</feature>
<dbReference type="GO" id="GO:0006310">
    <property type="term" value="P:DNA recombination"/>
    <property type="evidence" value="ECO:0007669"/>
    <property type="project" value="UniProtKB-KW"/>
</dbReference>
<dbReference type="SUPFAM" id="SSF100939">
    <property type="entry name" value="SPOC domain-like"/>
    <property type="match status" value="1"/>
</dbReference>
<feature type="compositionally biased region" description="Basic and acidic residues" evidence="4">
    <location>
        <begin position="290"/>
        <end position="304"/>
    </location>
</feature>
<dbReference type="HAMAP" id="MF_01875">
    <property type="entry name" value="Prokaryotic_Ku"/>
    <property type="match status" value="1"/>
</dbReference>
<dbReference type="EMBL" id="CP045702">
    <property type="protein sequence ID" value="QNE74949.1"/>
    <property type="molecule type" value="Genomic_DNA"/>
</dbReference>
<sequence length="395" mass="42007">MRSIWNGAISFGLVSIPIKLVNATENHSISFRQIHLEDGGRIRYRKVCELDEREVTAADIGKAYEDADGSMIPITDEDLAALPLPTAKTIEIVAFVPASEIDPLQMEAAYYLSANGVPAAKPYTLLREALKRSRKVAVAKFALRGRERLGMLRVVDDVIAMHGLLWPDEIRAPEGVAPDTEVTVRDAELDLADALMDTLGEVDMDTLHDDYREAVEALVAAKASGETLEAPAGGGDQGGKVIDLIAALENSVRAAKKSRDEEADQGASEGEDAEVHPIKGRGTARKTTRKAPEKTAEKTAEKTTHRTPTGKTVTRSGEGAVKKSSARSSPKSSDTKKSTAAPRKTAAKKTTTRKATSESKSSTARKSSSSGGTAKSTTAKKATAGKATAKKRASA</sequence>
<dbReference type="KEGG" id="sfiy:F0344_10280"/>
<dbReference type="InterPro" id="IPR016194">
    <property type="entry name" value="SPOC-like_C_dom_sf"/>
</dbReference>
<proteinExistence type="inferred from homology"/>
<dbReference type="SMART" id="SM00559">
    <property type="entry name" value="Ku78"/>
    <property type="match status" value="1"/>
</dbReference>
<evidence type="ECO:0000256" key="4">
    <source>
        <dbReference type="SAM" id="MobiDB-lite"/>
    </source>
</evidence>
<evidence type="ECO:0000256" key="1">
    <source>
        <dbReference type="ARBA" id="ARBA00023125"/>
    </source>
</evidence>
<dbReference type="InterPro" id="IPR006164">
    <property type="entry name" value="DNA_bd_Ku70/Ku80"/>
</dbReference>
<feature type="compositionally biased region" description="Low complexity" evidence="4">
    <location>
        <begin position="322"/>
        <end position="344"/>
    </location>
</feature>
<keyword evidence="7" id="KW-1185">Reference proteome</keyword>
<dbReference type="Pfam" id="PF02735">
    <property type="entry name" value="Ku"/>
    <property type="match status" value="1"/>
</dbReference>
<keyword evidence="1 3" id="KW-0238">DNA-binding</keyword>
<organism evidence="6 7">
    <name type="scientific">Streptomyces finlayi</name>
    <dbReference type="NCBI Taxonomy" id="67296"/>
    <lineage>
        <taxon>Bacteria</taxon>
        <taxon>Bacillati</taxon>
        <taxon>Actinomycetota</taxon>
        <taxon>Actinomycetes</taxon>
        <taxon>Kitasatosporales</taxon>
        <taxon>Streptomycetaceae</taxon>
        <taxon>Streptomyces</taxon>
    </lineage>
</organism>
<dbReference type="CDD" id="cd00789">
    <property type="entry name" value="KU_like"/>
    <property type="match status" value="1"/>
</dbReference>
<accession>A0A7G7BHY4</accession>
<comment type="similarity">
    <text evidence="3">Belongs to the prokaryotic Ku family.</text>
</comment>
<feature type="region of interest" description="Disordered" evidence="4">
    <location>
        <begin position="256"/>
        <end position="395"/>
    </location>
</feature>
<evidence type="ECO:0000313" key="6">
    <source>
        <dbReference type="EMBL" id="QNE74949.1"/>
    </source>
</evidence>
<keyword evidence="3" id="KW-0227">DNA damage</keyword>
<comment type="function">
    <text evidence="3">With LigD forms a non-homologous end joining (NHEJ) DNA repair enzyme, which repairs dsDNA breaks with reduced fidelity. Binds linear dsDNA with 5'- and 3'- overhangs but not closed circular dsDNA nor ssDNA. Recruits and stimulates the ligase activity of LigD.</text>
</comment>
<dbReference type="AlphaFoldDB" id="A0A7G7BHY4"/>
<dbReference type="Gene3D" id="2.40.290.10">
    <property type="match status" value="1"/>
</dbReference>
<comment type="subunit">
    <text evidence="3">Homodimer. Interacts with LigD.</text>
</comment>
<evidence type="ECO:0000256" key="3">
    <source>
        <dbReference type="HAMAP-Rule" id="MF_01875"/>
    </source>
</evidence>
<feature type="compositionally biased region" description="Basic residues" evidence="4">
    <location>
        <begin position="278"/>
        <end position="289"/>
    </location>
</feature>
<evidence type="ECO:0000256" key="2">
    <source>
        <dbReference type="ARBA" id="ARBA00023172"/>
    </source>
</evidence>
<dbReference type="GO" id="GO:0003690">
    <property type="term" value="F:double-stranded DNA binding"/>
    <property type="evidence" value="ECO:0007669"/>
    <property type="project" value="UniProtKB-UniRule"/>
</dbReference>
<dbReference type="InterPro" id="IPR009187">
    <property type="entry name" value="Prok_Ku"/>
</dbReference>
<dbReference type="FunFam" id="2.40.290.10:FF:000004">
    <property type="entry name" value="Non-homologous end joining protein Ku"/>
    <property type="match status" value="1"/>
</dbReference>
<evidence type="ECO:0000313" key="7">
    <source>
        <dbReference type="Proteomes" id="UP000515307"/>
    </source>
</evidence>
<name>A0A7G7BHY4_9ACTN</name>
<evidence type="ECO:0000259" key="5">
    <source>
        <dbReference type="SMART" id="SM00559"/>
    </source>
</evidence>
<dbReference type="PANTHER" id="PTHR41251:SF1">
    <property type="entry name" value="NON-HOMOLOGOUS END JOINING PROTEIN KU"/>
    <property type="match status" value="1"/>
</dbReference>
<dbReference type="NCBIfam" id="TIGR02772">
    <property type="entry name" value="Ku_bact"/>
    <property type="match status" value="1"/>
</dbReference>
<keyword evidence="2 3" id="KW-0233">DNA recombination</keyword>
<feature type="domain" description="Ku" evidence="5">
    <location>
        <begin position="52"/>
        <end position="181"/>
    </location>
</feature>
<protein>
    <recommendedName>
        <fullName evidence="3">Non-homologous end joining protein Ku</fullName>
    </recommendedName>
</protein>
<keyword evidence="3" id="KW-0234">DNA repair</keyword>
<dbReference type="RefSeq" id="WP_185298487.1">
    <property type="nucleotide sequence ID" value="NZ_CP045702.1"/>
</dbReference>
<dbReference type="GO" id="GO:0006303">
    <property type="term" value="P:double-strand break repair via nonhomologous end joining"/>
    <property type="evidence" value="ECO:0007669"/>
    <property type="project" value="UniProtKB-UniRule"/>
</dbReference>
<feature type="compositionally biased region" description="Low complexity" evidence="4">
    <location>
        <begin position="358"/>
        <end position="387"/>
    </location>
</feature>
<reference evidence="7" key="1">
    <citation type="submission" date="2019-10" db="EMBL/GenBank/DDBJ databases">
        <title>Antimicrobial potential of Antarctic Bacteria.</title>
        <authorList>
            <person name="Benaud N."/>
            <person name="Edwards R.J."/>
            <person name="Ferrari B.C."/>
        </authorList>
    </citation>
    <scope>NUCLEOTIDE SEQUENCE [LARGE SCALE GENOMIC DNA]</scope>
    <source>
        <strain evidence="7">NBSH44</strain>
    </source>
</reference>